<keyword evidence="4" id="KW-1185">Reference proteome</keyword>
<accession>A0ABR4P050</accession>
<dbReference type="EMBL" id="JBEVYD010000002">
    <property type="protein sequence ID" value="KAL3234957.1"/>
    <property type="molecule type" value="Genomic_DNA"/>
</dbReference>
<protein>
    <submittedName>
        <fullName evidence="3">Septin ring organization</fullName>
    </submittedName>
</protein>
<feature type="compositionally biased region" description="Basic and acidic residues" evidence="1">
    <location>
        <begin position="77"/>
        <end position="86"/>
    </location>
</feature>
<dbReference type="Proteomes" id="UP001623330">
    <property type="component" value="Unassembled WGS sequence"/>
</dbReference>
<sequence>MSQATTQKQSPKKALPKMDSIWLDEDQEEKLYNIQAQVLMDSDENEDELQNIMFLNSKKPLLNNKKNIELPPLTEDNSQRHGEKFAKSGLTSQKRANRRSILKLFTQDKERRPVSISTPFNFQHISHANGFSTAVETRELEREQLQKDLSKRKSLSPTLKEQVLRTPPRVTSKPQFPTTPSSRSSSTKYSASPSASSGVMSDSIMGTSIDETSIEGLDELIDEVDNISLKEFRNYNFPSLIKSTIEQEELPPMAHKPLHASRMANKSQSPSLLDLGSVISEGPEKRISVQDILKFYAGSTRSSFGSNNS</sequence>
<evidence type="ECO:0000313" key="3">
    <source>
        <dbReference type="EMBL" id="KAL3234957.1"/>
    </source>
</evidence>
<feature type="compositionally biased region" description="Low complexity" evidence="1">
    <location>
        <begin position="181"/>
        <end position="203"/>
    </location>
</feature>
<feature type="region of interest" description="Disordered" evidence="1">
    <location>
        <begin position="143"/>
        <end position="204"/>
    </location>
</feature>
<feature type="region of interest" description="Disordered" evidence="1">
    <location>
        <begin position="70"/>
        <end position="94"/>
    </location>
</feature>
<dbReference type="PROSITE" id="PS50108">
    <property type="entry name" value="CRIB"/>
    <property type="match status" value="1"/>
</dbReference>
<organism evidence="3 4">
    <name type="scientific">Nakaseomyces bracarensis</name>
    <dbReference type="NCBI Taxonomy" id="273131"/>
    <lineage>
        <taxon>Eukaryota</taxon>
        <taxon>Fungi</taxon>
        <taxon>Dikarya</taxon>
        <taxon>Ascomycota</taxon>
        <taxon>Saccharomycotina</taxon>
        <taxon>Saccharomycetes</taxon>
        <taxon>Saccharomycetales</taxon>
        <taxon>Saccharomycetaceae</taxon>
        <taxon>Nakaseomyces</taxon>
    </lineage>
</organism>
<evidence type="ECO:0000313" key="4">
    <source>
        <dbReference type="Proteomes" id="UP001623330"/>
    </source>
</evidence>
<feature type="domain" description="CRIB" evidence="2">
    <location>
        <begin position="116"/>
        <end position="129"/>
    </location>
</feature>
<comment type="caution">
    <text evidence="3">The sequence shown here is derived from an EMBL/GenBank/DDBJ whole genome shotgun (WGS) entry which is preliminary data.</text>
</comment>
<name>A0ABR4P050_9SACH</name>
<reference evidence="3 4" key="1">
    <citation type="submission" date="2024-05" db="EMBL/GenBank/DDBJ databases">
        <title>Long read based assembly of the Candida bracarensis genome reveals expanded adhesin content.</title>
        <authorList>
            <person name="Marcet-Houben M."/>
            <person name="Ksiezopolska E."/>
            <person name="Gabaldon T."/>
        </authorList>
    </citation>
    <scope>NUCLEOTIDE SEQUENCE [LARGE SCALE GENOMIC DNA]</scope>
    <source>
        <strain evidence="3 4">CBM6</strain>
    </source>
</reference>
<proteinExistence type="predicted"/>
<evidence type="ECO:0000259" key="2">
    <source>
        <dbReference type="PROSITE" id="PS50108"/>
    </source>
</evidence>
<gene>
    <name evidence="3" type="ORF">RNJ44_02745</name>
</gene>
<evidence type="ECO:0000256" key="1">
    <source>
        <dbReference type="SAM" id="MobiDB-lite"/>
    </source>
</evidence>
<dbReference type="InterPro" id="IPR000095">
    <property type="entry name" value="CRIB_dom"/>
</dbReference>